<proteinExistence type="predicted"/>
<gene>
    <name evidence="1" type="ORF">DFH08DRAFT_808472</name>
</gene>
<protein>
    <submittedName>
        <fullName evidence="1">Uncharacterized protein</fullName>
    </submittedName>
</protein>
<dbReference type="EMBL" id="JARIHO010000018">
    <property type="protein sequence ID" value="KAJ7347692.1"/>
    <property type="molecule type" value="Genomic_DNA"/>
</dbReference>
<organism evidence="1 2">
    <name type="scientific">Mycena albidolilacea</name>
    <dbReference type="NCBI Taxonomy" id="1033008"/>
    <lineage>
        <taxon>Eukaryota</taxon>
        <taxon>Fungi</taxon>
        <taxon>Dikarya</taxon>
        <taxon>Basidiomycota</taxon>
        <taxon>Agaricomycotina</taxon>
        <taxon>Agaricomycetes</taxon>
        <taxon>Agaricomycetidae</taxon>
        <taxon>Agaricales</taxon>
        <taxon>Marasmiineae</taxon>
        <taxon>Mycenaceae</taxon>
        <taxon>Mycena</taxon>
    </lineage>
</organism>
<evidence type="ECO:0000313" key="1">
    <source>
        <dbReference type="EMBL" id="KAJ7347692.1"/>
    </source>
</evidence>
<sequence>MSSHSSAPLLPREQTDVKEEAMHLDDGELATGRLETWLEHYQPTDHQGQQQCTEFLKHAELVVHDAARKAAKKHRLKMRTRVLDASAHKWHRPSNLPLQSKNIEQWMKEQREEREYLGQANAKAYTLAEARVQHLLVPRSEAMRGG</sequence>
<accession>A0AAD7A1J1</accession>
<comment type="caution">
    <text evidence="1">The sequence shown here is derived from an EMBL/GenBank/DDBJ whole genome shotgun (WGS) entry which is preliminary data.</text>
</comment>
<keyword evidence="2" id="KW-1185">Reference proteome</keyword>
<evidence type="ECO:0000313" key="2">
    <source>
        <dbReference type="Proteomes" id="UP001218218"/>
    </source>
</evidence>
<dbReference type="AlphaFoldDB" id="A0AAD7A1J1"/>
<name>A0AAD7A1J1_9AGAR</name>
<dbReference type="Proteomes" id="UP001218218">
    <property type="component" value="Unassembled WGS sequence"/>
</dbReference>
<reference evidence="1" key="1">
    <citation type="submission" date="2023-03" db="EMBL/GenBank/DDBJ databases">
        <title>Massive genome expansion in bonnet fungi (Mycena s.s.) driven by repeated elements and novel gene families across ecological guilds.</title>
        <authorList>
            <consortium name="Lawrence Berkeley National Laboratory"/>
            <person name="Harder C.B."/>
            <person name="Miyauchi S."/>
            <person name="Viragh M."/>
            <person name="Kuo A."/>
            <person name="Thoen E."/>
            <person name="Andreopoulos B."/>
            <person name="Lu D."/>
            <person name="Skrede I."/>
            <person name="Drula E."/>
            <person name="Henrissat B."/>
            <person name="Morin E."/>
            <person name="Kohler A."/>
            <person name="Barry K."/>
            <person name="LaButti K."/>
            <person name="Morin E."/>
            <person name="Salamov A."/>
            <person name="Lipzen A."/>
            <person name="Mereny Z."/>
            <person name="Hegedus B."/>
            <person name="Baldrian P."/>
            <person name="Stursova M."/>
            <person name="Weitz H."/>
            <person name="Taylor A."/>
            <person name="Grigoriev I.V."/>
            <person name="Nagy L.G."/>
            <person name="Martin F."/>
            <person name="Kauserud H."/>
        </authorList>
    </citation>
    <scope>NUCLEOTIDE SEQUENCE</scope>
    <source>
        <strain evidence="1">CBHHK002</strain>
    </source>
</reference>